<name>A0ABR1J641_9AGAR</name>
<proteinExistence type="predicted"/>
<feature type="region of interest" description="Disordered" evidence="1">
    <location>
        <begin position="135"/>
        <end position="232"/>
    </location>
</feature>
<comment type="caution">
    <text evidence="2">The sequence shown here is derived from an EMBL/GenBank/DDBJ whole genome shotgun (WGS) entry which is preliminary data.</text>
</comment>
<keyword evidence="3" id="KW-1185">Reference proteome</keyword>
<dbReference type="EMBL" id="JBANRG010000041">
    <property type="protein sequence ID" value="KAK7447447.1"/>
    <property type="molecule type" value="Genomic_DNA"/>
</dbReference>
<sequence>MIFSVDHDLRHLIPFSDKISLTNPLQAPLEVQDWFQHSTSREAALFMLVSKADPFVFEAPQCKRNPKVFHRATISLDTKANELGYLHKVDEIENDCNCPLVLFRPDKDHQRCIHKAWLNLTDRFDRLEVAPPEILSRRTHTSSTNKVAPPEILSRRTRTSSTNSNPKKRALHHSDDDKQPTFSTSSGNPKKRAMTHSDDEEPVRKKARRSNIAAVTPNAHEVIDLTGEDEDE</sequence>
<protein>
    <recommendedName>
        <fullName evidence="4">SWIM-type domain-containing protein</fullName>
    </recommendedName>
</protein>
<evidence type="ECO:0000313" key="2">
    <source>
        <dbReference type="EMBL" id="KAK7447447.1"/>
    </source>
</evidence>
<evidence type="ECO:0000256" key="1">
    <source>
        <dbReference type="SAM" id="MobiDB-lite"/>
    </source>
</evidence>
<organism evidence="2 3">
    <name type="scientific">Marasmiellus scandens</name>
    <dbReference type="NCBI Taxonomy" id="2682957"/>
    <lineage>
        <taxon>Eukaryota</taxon>
        <taxon>Fungi</taxon>
        <taxon>Dikarya</taxon>
        <taxon>Basidiomycota</taxon>
        <taxon>Agaricomycotina</taxon>
        <taxon>Agaricomycetes</taxon>
        <taxon>Agaricomycetidae</taxon>
        <taxon>Agaricales</taxon>
        <taxon>Marasmiineae</taxon>
        <taxon>Omphalotaceae</taxon>
        <taxon>Marasmiellus</taxon>
    </lineage>
</organism>
<reference evidence="2 3" key="1">
    <citation type="submission" date="2024-01" db="EMBL/GenBank/DDBJ databases">
        <title>A draft genome for the cacao thread blight pathogen Marasmiellus scandens.</title>
        <authorList>
            <person name="Baruah I.K."/>
            <person name="Leung J."/>
            <person name="Bukari Y."/>
            <person name="Amoako-Attah I."/>
            <person name="Meinhardt L.W."/>
            <person name="Bailey B.A."/>
            <person name="Cohen S.P."/>
        </authorList>
    </citation>
    <scope>NUCLEOTIDE SEQUENCE [LARGE SCALE GENOMIC DNA]</scope>
    <source>
        <strain evidence="2 3">GH-19</strain>
    </source>
</reference>
<evidence type="ECO:0008006" key="4">
    <source>
        <dbReference type="Google" id="ProtNLM"/>
    </source>
</evidence>
<evidence type="ECO:0000313" key="3">
    <source>
        <dbReference type="Proteomes" id="UP001498398"/>
    </source>
</evidence>
<gene>
    <name evidence="2" type="ORF">VKT23_014156</name>
</gene>
<dbReference type="Proteomes" id="UP001498398">
    <property type="component" value="Unassembled WGS sequence"/>
</dbReference>
<accession>A0ABR1J641</accession>